<evidence type="ECO:0000313" key="2">
    <source>
        <dbReference type="Proteomes" id="UP000226383"/>
    </source>
</evidence>
<proteinExistence type="predicted"/>
<reference evidence="1 2" key="1">
    <citation type="submission" date="2017-07" db="EMBL/GenBank/DDBJ databases">
        <authorList>
            <person name="Shaffer M.A."/>
            <person name="Abrahamson P.A."/>
            <person name="Bills J.L."/>
            <person name="Cantu C."/>
            <person name="Miller S.E."/>
            <person name="Nayek S."/>
            <person name="Suri N."/>
            <person name="Layton S.R."/>
            <person name="Hughes L.E."/>
            <person name="Garlena R.A."/>
            <person name="Russell D.A."/>
            <person name="Pope W.H."/>
            <person name="Jacobs-Sera D."/>
            <person name="Hendrix R.W."/>
            <person name="Hatfull G.F."/>
        </authorList>
    </citation>
    <scope>NUCLEOTIDE SEQUENCE [LARGE SCALE GENOMIC DNA]</scope>
</reference>
<dbReference type="Proteomes" id="UP000226383">
    <property type="component" value="Segment"/>
</dbReference>
<gene>
    <name evidence="1" type="ORF">SEA_DRGREY_58</name>
</gene>
<keyword evidence="2" id="KW-1185">Reference proteome</keyword>
<dbReference type="EMBL" id="MF467948">
    <property type="protein sequence ID" value="ASU03971.1"/>
    <property type="molecule type" value="Genomic_DNA"/>
</dbReference>
<dbReference type="OrthoDB" id="15519at10239"/>
<accession>A0A223LIY3</accession>
<evidence type="ECO:0000313" key="1">
    <source>
        <dbReference type="EMBL" id="ASU03971.1"/>
    </source>
</evidence>
<organism evidence="1 2">
    <name type="scientific">Streptomyces phage DrGrey</name>
    <dbReference type="NCBI Taxonomy" id="2024284"/>
    <lineage>
        <taxon>Viruses</taxon>
        <taxon>Duplodnaviria</taxon>
        <taxon>Heunggongvirae</taxon>
        <taxon>Uroviricota</taxon>
        <taxon>Caudoviricetes</taxon>
        <taxon>Rimavirus</taxon>
        <taxon>Rimavirus drgrey</taxon>
    </lineage>
</organism>
<protein>
    <submittedName>
        <fullName evidence="1">Uncharacterized protein</fullName>
    </submittedName>
</protein>
<name>A0A223LIY3_9CAUD</name>
<sequence>MSAHLDESYFKWLYRQVADPDIPEGPLTYWRLLRILFTTEFEVVVERDENRIEGGKALRLRFLEDQGLPVDEDPEWMEMGCSVLELMVRLAQDLEFEADGTVHYWFWTLMSNIGLEGYHDRRRLPRSFISNVLEDVIHRNYSPAGEGGFFPLRYPRTDQREVELWDQLSAYVLERGRAE</sequence>